<dbReference type="EMBL" id="NKXS01008743">
    <property type="protein sequence ID" value="PIM98119.1"/>
    <property type="molecule type" value="Genomic_DNA"/>
</dbReference>
<keyword evidence="3" id="KW-1185">Reference proteome</keyword>
<name>A0A2G9FZP1_9LAMI</name>
<proteinExistence type="predicted"/>
<dbReference type="STRING" id="429701.A0A2G9FZP1"/>
<dbReference type="Pfam" id="PF00646">
    <property type="entry name" value="F-box"/>
    <property type="match status" value="1"/>
</dbReference>
<reference evidence="3" key="1">
    <citation type="journal article" date="2018" name="Gigascience">
        <title>Genome assembly of the Pink Ipe (Handroanthus impetiginosus, Bignoniaceae), a highly valued, ecologically keystone Neotropical timber forest tree.</title>
        <authorList>
            <person name="Silva-Junior O.B."/>
            <person name="Grattapaglia D."/>
            <person name="Novaes E."/>
            <person name="Collevatti R.G."/>
        </authorList>
    </citation>
    <scope>NUCLEOTIDE SEQUENCE [LARGE SCALE GENOMIC DNA]</scope>
    <source>
        <strain evidence="3">cv. UFG-1</strain>
    </source>
</reference>
<dbReference type="InterPro" id="IPR055411">
    <property type="entry name" value="LRR_FXL15/At3g58940/PEG3-like"/>
</dbReference>
<dbReference type="InterPro" id="IPR032675">
    <property type="entry name" value="LRR_dom_sf"/>
</dbReference>
<dbReference type="PANTHER" id="PTHR31639">
    <property type="entry name" value="F-BOX PROTEIN-LIKE"/>
    <property type="match status" value="1"/>
</dbReference>
<feature type="domain" description="F-box" evidence="1">
    <location>
        <begin position="22"/>
        <end position="74"/>
    </location>
</feature>
<dbReference type="OrthoDB" id="846969at2759"/>
<dbReference type="SUPFAM" id="SSF81383">
    <property type="entry name" value="F-box domain"/>
    <property type="match status" value="1"/>
</dbReference>
<dbReference type="Proteomes" id="UP000231279">
    <property type="component" value="Unassembled WGS sequence"/>
</dbReference>
<comment type="caution">
    <text evidence="2">The sequence shown here is derived from an EMBL/GenBank/DDBJ whole genome shotgun (WGS) entry which is preliminary data.</text>
</comment>
<accession>A0A2G9FZP1</accession>
<dbReference type="InterPro" id="IPR053781">
    <property type="entry name" value="F-box_AtFBL13-like"/>
</dbReference>
<evidence type="ECO:0000313" key="3">
    <source>
        <dbReference type="Proteomes" id="UP000231279"/>
    </source>
</evidence>
<dbReference type="Pfam" id="PF24758">
    <property type="entry name" value="LRR_At5g56370"/>
    <property type="match status" value="1"/>
</dbReference>
<dbReference type="Gene3D" id="3.80.10.10">
    <property type="entry name" value="Ribonuclease Inhibitor"/>
    <property type="match status" value="1"/>
</dbReference>
<dbReference type="PANTHER" id="PTHR31639:SF312">
    <property type="entry name" value="CYCLIN-LIKE F-BOX"/>
    <property type="match status" value="1"/>
</dbReference>
<dbReference type="PROSITE" id="PS50181">
    <property type="entry name" value="FBOX"/>
    <property type="match status" value="1"/>
</dbReference>
<dbReference type="InterPro" id="IPR036047">
    <property type="entry name" value="F-box-like_dom_sf"/>
</dbReference>
<dbReference type="InterPro" id="IPR001810">
    <property type="entry name" value="F-box_dom"/>
</dbReference>
<dbReference type="SUPFAM" id="SSF52047">
    <property type="entry name" value="RNI-like"/>
    <property type="match status" value="1"/>
</dbReference>
<dbReference type="AlphaFoldDB" id="A0A2G9FZP1"/>
<protein>
    <recommendedName>
        <fullName evidence="1">F-box domain-containing protein</fullName>
    </recommendedName>
</protein>
<gene>
    <name evidence="2" type="ORF">CDL12_29403</name>
</gene>
<organism evidence="2 3">
    <name type="scientific">Handroanthus impetiginosus</name>
    <dbReference type="NCBI Taxonomy" id="429701"/>
    <lineage>
        <taxon>Eukaryota</taxon>
        <taxon>Viridiplantae</taxon>
        <taxon>Streptophyta</taxon>
        <taxon>Embryophyta</taxon>
        <taxon>Tracheophyta</taxon>
        <taxon>Spermatophyta</taxon>
        <taxon>Magnoliopsida</taxon>
        <taxon>eudicotyledons</taxon>
        <taxon>Gunneridae</taxon>
        <taxon>Pentapetalae</taxon>
        <taxon>asterids</taxon>
        <taxon>lamiids</taxon>
        <taxon>Lamiales</taxon>
        <taxon>Bignoniaceae</taxon>
        <taxon>Crescentiina</taxon>
        <taxon>Tabebuia alliance</taxon>
        <taxon>Handroanthus</taxon>
    </lineage>
</organism>
<evidence type="ECO:0000259" key="1">
    <source>
        <dbReference type="PROSITE" id="PS50181"/>
    </source>
</evidence>
<evidence type="ECO:0000313" key="2">
    <source>
        <dbReference type="EMBL" id="PIM98119.1"/>
    </source>
</evidence>
<sequence>MIILRVFLSLMDIRTYRSFCATGRISNLPCNVLDNILKYLPLHDAVKTSILSRRWRYKWVTIPHLVFDANFRQKLRGTYTVGPLCIKYCYSTKDPYHFVEELKFKHSSSDIHNAMPHHLFTFDQLRHLHLVNTMLEPPSTFEGFSRLIKLDLMNIRIHSGKLTSFIAKCPLFKYLNIYKTYHSICGNFEIEAPNLEFFCFEGILRSICFVKAPLLENISSTLDKDSAVRVFQELESNLIEFFGRLPSIKRLRRHGDFLQFLARSEVPQNLPNNLCQLVALDLFEIDFAIIGEVTCALYLIRSSPSLQILPVRVWYNYRNTCWNLDN</sequence>
<dbReference type="CDD" id="cd22160">
    <property type="entry name" value="F-box_AtFBL13-like"/>
    <property type="match status" value="1"/>
</dbReference>